<dbReference type="PRINTS" id="PR00081">
    <property type="entry name" value="GDHRDH"/>
</dbReference>
<evidence type="ECO:0000256" key="2">
    <source>
        <dbReference type="ARBA" id="ARBA00023002"/>
    </source>
</evidence>
<evidence type="ECO:0000256" key="1">
    <source>
        <dbReference type="ARBA" id="ARBA00006484"/>
    </source>
</evidence>
<dbReference type="SUPFAM" id="SSF51735">
    <property type="entry name" value="NAD(P)-binding Rossmann-fold domains"/>
    <property type="match status" value="1"/>
</dbReference>
<reference evidence="3 4" key="1">
    <citation type="journal article" date="2014" name="BMC Genomics">
        <title>Comparative genomics of the major fungal agents of human and animal Sporotrichosis: Sporothrix schenckii and Sporothrix brasiliensis.</title>
        <authorList>
            <person name="Teixeira M.M."/>
            <person name="de Almeida L.G."/>
            <person name="Kubitschek-Barreira P."/>
            <person name="Alves F.L."/>
            <person name="Kioshima E.S."/>
            <person name="Abadio A.K."/>
            <person name="Fernandes L."/>
            <person name="Derengowski L.S."/>
            <person name="Ferreira K.S."/>
            <person name="Souza R.C."/>
            <person name="Ruiz J.C."/>
            <person name="de Andrade N.C."/>
            <person name="Paes H.C."/>
            <person name="Nicola A.M."/>
            <person name="Albuquerque P."/>
            <person name="Gerber A.L."/>
            <person name="Martins V.P."/>
            <person name="Peconick L.D."/>
            <person name="Neto A.V."/>
            <person name="Chaucanez C.B."/>
            <person name="Silva P.A."/>
            <person name="Cunha O.L."/>
            <person name="de Oliveira F.F."/>
            <person name="dos Santos T.C."/>
            <person name="Barros A.L."/>
            <person name="Soares M.A."/>
            <person name="de Oliveira L.M."/>
            <person name="Marini M.M."/>
            <person name="Villalobos-Duno H."/>
            <person name="Cunha M.M."/>
            <person name="de Hoog S."/>
            <person name="da Silveira J.F."/>
            <person name="Henrissat B."/>
            <person name="Nino-Vega G.A."/>
            <person name="Cisalpino P.S."/>
            <person name="Mora-Montes H.M."/>
            <person name="Almeida S.R."/>
            <person name="Stajich J.E."/>
            <person name="Lopes-Bezerra L.M."/>
            <person name="Vasconcelos A.T."/>
            <person name="Felipe M.S."/>
        </authorList>
    </citation>
    <scope>NUCLEOTIDE SEQUENCE [LARGE SCALE GENOMIC DNA]</scope>
    <source>
        <strain evidence="3 4">5110</strain>
    </source>
</reference>
<keyword evidence="4" id="KW-1185">Reference proteome</keyword>
<evidence type="ECO:0000313" key="3">
    <source>
        <dbReference type="EMBL" id="KIH95164.1"/>
    </source>
</evidence>
<dbReference type="Gene3D" id="3.40.50.720">
    <property type="entry name" value="NAD(P)-binding Rossmann-like Domain"/>
    <property type="match status" value="1"/>
</dbReference>
<dbReference type="PANTHER" id="PTHR24320:SF274">
    <property type="entry name" value="CHAIN DEHYDROGENASE, PUTATIVE (AFU_ORTHOLOGUE AFUA_4G00440)-RELATED"/>
    <property type="match status" value="1"/>
</dbReference>
<organism evidence="3 4">
    <name type="scientific">Sporothrix brasiliensis 5110</name>
    <dbReference type="NCBI Taxonomy" id="1398154"/>
    <lineage>
        <taxon>Eukaryota</taxon>
        <taxon>Fungi</taxon>
        <taxon>Dikarya</taxon>
        <taxon>Ascomycota</taxon>
        <taxon>Pezizomycotina</taxon>
        <taxon>Sordariomycetes</taxon>
        <taxon>Sordariomycetidae</taxon>
        <taxon>Ophiostomatales</taxon>
        <taxon>Ophiostomataceae</taxon>
        <taxon>Sporothrix</taxon>
    </lineage>
</organism>
<dbReference type="InterPro" id="IPR036291">
    <property type="entry name" value="NAD(P)-bd_dom_sf"/>
</dbReference>
<dbReference type="EMBL" id="AWTV01000002">
    <property type="protein sequence ID" value="KIH95164.1"/>
    <property type="molecule type" value="Genomic_DNA"/>
</dbReference>
<dbReference type="GeneID" id="63676740"/>
<dbReference type="GO" id="GO:0016491">
    <property type="term" value="F:oxidoreductase activity"/>
    <property type="evidence" value="ECO:0007669"/>
    <property type="project" value="UniProtKB-KW"/>
</dbReference>
<dbReference type="OrthoDB" id="191139at2759"/>
<keyword evidence="2" id="KW-0560">Oxidoreductase</keyword>
<dbReference type="Pfam" id="PF00106">
    <property type="entry name" value="adh_short"/>
    <property type="match status" value="1"/>
</dbReference>
<proteinExistence type="inferred from homology"/>
<dbReference type="PANTHER" id="PTHR24320">
    <property type="entry name" value="RETINOL DEHYDROGENASE"/>
    <property type="match status" value="1"/>
</dbReference>
<accession>A0A0C2F829</accession>
<dbReference type="AlphaFoldDB" id="A0A0C2F829"/>
<dbReference type="Proteomes" id="UP000031575">
    <property type="component" value="Unassembled WGS sequence"/>
</dbReference>
<evidence type="ECO:0008006" key="5">
    <source>
        <dbReference type="Google" id="ProtNLM"/>
    </source>
</evidence>
<dbReference type="HOGENOM" id="CLU_010194_44_5_1"/>
<dbReference type="RefSeq" id="XP_040623174.1">
    <property type="nucleotide sequence ID" value="XM_040761819.1"/>
</dbReference>
<dbReference type="InterPro" id="IPR002347">
    <property type="entry name" value="SDR_fam"/>
</dbReference>
<name>A0A0C2F829_9PEZI</name>
<comment type="caution">
    <text evidence="3">The sequence shown here is derived from an EMBL/GenBank/DDBJ whole genome shotgun (WGS) entry which is preliminary data.</text>
</comment>
<comment type="similarity">
    <text evidence="1">Belongs to the short-chain dehydrogenases/reductases (SDR) family.</text>
</comment>
<sequence>MARIFITGSSDGIGLLTAKRLVADGHRVVLHARNAKRAQETEAACPGAEAVLTGDLGSIAETKALAAQAQALLETEPGARYDAVIHNAGVYRGQDNAVSRDTGFPRLFVVNTLAPYILAVSMAAPLPRRLIFISSSMHYGGRPKLETMPRSVTYSDSKVHMVMLAKAFARRWASGLDVSVSADPGWVPTKLGGWSAPDSIDDSVATYTALALGQGEAKGNGGTNGGGVSGKYFVNSRAEKPQPVTNDEALQDELIAKLASLSGVPMVDI</sequence>
<evidence type="ECO:0000313" key="4">
    <source>
        <dbReference type="Proteomes" id="UP000031575"/>
    </source>
</evidence>
<gene>
    <name evidence="3" type="ORF">SPBR_03528</name>
</gene>
<protein>
    <recommendedName>
        <fullName evidence="5">Daunorubicin C-13 ketoreductase</fullName>
    </recommendedName>
</protein>
<dbReference type="VEuPathDB" id="FungiDB:SPBR_03528"/>